<dbReference type="Gene3D" id="3.90.25.10">
    <property type="entry name" value="UDP-galactose 4-epimerase, domain 1"/>
    <property type="match status" value="1"/>
</dbReference>
<dbReference type="PANTHER" id="PTHR43725">
    <property type="entry name" value="UDP-GLUCOSE 4-EPIMERASE"/>
    <property type="match status" value="1"/>
</dbReference>
<name>A0AB40CWW4_DIOCR</name>
<dbReference type="Proteomes" id="UP001515500">
    <property type="component" value="Chromosome 17"/>
</dbReference>
<feature type="domain" description="NAD(P)-binding" evidence="10">
    <location>
        <begin position="7"/>
        <end position="331"/>
    </location>
</feature>
<dbReference type="NCBIfam" id="TIGR01179">
    <property type="entry name" value="galE"/>
    <property type="match status" value="1"/>
</dbReference>
<evidence type="ECO:0000256" key="9">
    <source>
        <dbReference type="RuleBase" id="RU366046"/>
    </source>
</evidence>
<dbReference type="InterPro" id="IPR005886">
    <property type="entry name" value="UDP_G4E"/>
</dbReference>
<gene>
    <name evidence="12" type="primary">LOC120280814</name>
</gene>
<dbReference type="InterPro" id="IPR036291">
    <property type="entry name" value="NAD(P)-bd_dom_sf"/>
</dbReference>
<protein>
    <recommendedName>
        <fullName evidence="5 9">UDP-glucose 4-epimerase</fullName>
        <ecNumber evidence="9">5.1.3.-</ecNumber>
    </recommendedName>
</protein>
<dbReference type="PANTHER" id="PTHR43725:SF47">
    <property type="entry name" value="UDP-GLUCOSE 4-EPIMERASE"/>
    <property type="match status" value="1"/>
</dbReference>
<evidence type="ECO:0000256" key="6">
    <source>
        <dbReference type="ARBA" id="ARBA00023027"/>
    </source>
</evidence>
<dbReference type="PRINTS" id="PR01713">
    <property type="entry name" value="NUCEPIMERASE"/>
</dbReference>
<dbReference type="SUPFAM" id="SSF51735">
    <property type="entry name" value="NAD(P)-binding Rossmann-fold domains"/>
    <property type="match status" value="1"/>
</dbReference>
<evidence type="ECO:0000313" key="12">
    <source>
        <dbReference type="RefSeq" id="XP_039143698.1"/>
    </source>
</evidence>
<dbReference type="FunFam" id="3.90.25.10:FF:000060">
    <property type="entry name" value="UDP-glucose 4-epimerase 4"/>
    <property type="match status" value="1"/>
</dbReference>
<dbReference type="EC" id="5.1.3.-" evidence="9"/>
<sequence>MASVSILVTGAAGYIGSHTVLQLLLSGFRVVAVDNLDNSSQVAIDRVAELAGDLGKNLTFFKIDIRNKADLGKIFASDNFDAVIHFAGLKAVGESVQKPLLYYNNNLIGTITLLEVMSAHGCKKLVFSSSATVYGWPKEVPCTEEFPLCAVNPYGRTKLFIEEICRDIQRSDTDWNIILLRYFNPVGAHPSGYIGEDPHGIPNNLMPFVQQVAVGRRPALTVYGSDYSTKDGTGVRDYIHVVDLADGHLAALKKLFEDPKIGCEVYNLGTGKGTSVLEMVAAFEKASGKKIPLIMSGRRPGDAEIVYASTSKAEKELNWKAKYGIDEMCRDQWNWASKNPRGYGSPDDAN</sequence>
<dbReference type="GO" id="GO:0005829">
    <property type="term" value="C:cytosol"/>
    <property type="evidence" value="ECO:0007669"/>
    <property type="project" value="TreeGrafter"/>
</dbReference>
<evidence type="ECO:0000256" key="5">
    <source>
        <dbReference type="ARBA" id="ARBA00013189"/>
    </source>
</evidence>
<keyword evidence="9" id="KW-0119">Carbohydrate metabolism</keyword>
<dbReference type="AlphaFoldDB" id="A0AB40CWW4"/>
<organism evidence="11 12">
    <name type="scientific">Dioscorea cayennensis subsp. rotundata</name>
    <name type="common">White Guinea yam</name>
    <name type="synonym">Dioscorea rotundata</name>
    <dbReference type="NCBI Taxonomy" id="55577"/>
    <lineage>
        <taxon>Eukaryota</taxon>
        <taxon>Viridiplantae</taxon>
        <taxon>Streptophyta</taxon>
        <taxon>Embryophyta</taxon>
        <taxon>Tracheophyta</taxon>
        <taxon>Spermatophyta</taxon>
        <taxon>Magnoliopsida</taxon>
        <taxon>Liliopsida</taxon>
        <taxon>Dioscoreales</taxon>
        <taxon>Dioscoreaceae</taxon>
        <taxon>Dioscorea</taxon>
    </lineage>
</organism>
<dbReference type="FunFam" id="3.40.50.720:FF:000040">
    <property type="entry name" value="UDP-glucose 4-epimerase"/>
    <property type="match status" value="1"/>
</dbReference>
<evidence type="ECO:0000259" key="10">
    <source>
        <dbReference type="Pfam" id="PF16363"/>
    </source>
</evidence>
<dbReference type="RefSeq" id="XP_039143698.1">
    <property type="nucleotide sequence ID" value="XM_039287764.1"/>
</dbReference>
<dbReference type="GO" id="GO:0003978">
    <property type="term" value="F:UDP-glucose 4-epimerase activity"/>
    <property type="evidence" value="ECO:0007669"/>
    <property type="project" value="UniProtKB-UniRule"/>
</dbReference>
<evidence type="ECO:0000256" key="2">
    <source>
        <dbReference type="ARBA" id="ARBA00001911"/>
    </source>
</evidence>
<keyword evidence="6 9" id="KW-0520">NAD</keyword>
<keyword evidence="11" id="KW-1185">Reference proteome</keyword>
<evidence type="ECO:0000256" key="1">
    <source>
        <dbReference type="ARBA" id="ARBA00000083"/>
    </source>
</evidence>
<keyword evidence="7 9" id="KW-0413">Isomerase</keyword>
<evidence type="ECO:0000256" key="7">
    <source>
        <dbReference type="ARBA" id="ARBA00023235"/>
    </source>
</evidence>
<evidence type="ECO:0000313" key="11">
    <source>
        <dbReference type="Proteomes" id="UP001515500"/>
    </source>
</evidence>
<comment type="similarity">
    <text evidence="4 9">Belongs to the NAD(P)-dependent epimerase/dehydratase family.</text>
</comment>
<dbReference type="Gene3D" id="3.40.50.720">
    <property type="entry name" value="NAD(P)-binding Rossmann-like Domain"/>
    <property type="match status" value="1"/>
</dbReference>
<evidence type="ECO:0000256" key="4">
    <source>
        <dbReference type="ARBA" id="ARBA00007637"/>
    </source>
</evidence>
<evidence type="ECO:0000256" key="3">
    <source>
        <dbReference type="ARBA" id="ARBA00004947"/>
    </source>
</evidence>
<comment type="catalytic activity">
    <reaction evidence="1">
        <text>UDP-alpha-D-glucose = UDP-alpha-D-galactose</text>
        <dbReference type="Rhea" id="RHEA:22168"/>
        <dbReference type="ChEBI" id="CHEBI:58885"/>
        <dbReference type="ChEBI" id="CHEBI:66914"/>
        <dbReference type="EC" id="5.1.3.2"/>
    </reaction>
</comment>
<comment type="pathway">
    <text evidence="3 9">Carbohydrate metabolism; galactose metabolism.</text>
</comment>
<dbReference type="GeneID" id="120280814"/>
<proteinExistence type="inferred from homology"/>
<comment type="cofactor">
    <cofactor evidence="2 9">
        <name>NAD(+)</name>
        <dbReference type="ChEBI" id="CHEBI:57540"/>
    </cofactor>
</comment>
<accession>A0AB40CWW4</accession>
<dbReference type="CDD" id="cd05247">
    <property type="entry name" value="UDP_G4E_1_SDR_e"/>
    <property type="match status" value="1"/>
</dbReference>
<dbReference type="GO" id="GO:0006012">
    <property type="term" value="P:galactose metabolic process"/>
    <property type="evidence" value="ECO:0007669"/>
    <property type="project" value="InterPro"/>
</dbReference>
<comment type="function">
    <text evidence="8">Catalyzes the interconversion between UDP-glucose and UDP-galactose.</text>
</comment>
<dbReference type="NCBIfam" id="NF007956">
    <property type="entry name" value="PRK10675.1"/>
    <property type="match status" value="1"/>
</dbReference>
<dbReference type="InterPro" id="IPR016040">
    <property type="entry name" value="NAD(P)-bd_dom"/>
</dbReference>
<evidence type="ECO:0000256" key="8">
    <source>
        <dbReference type="ARBA" id="ARBA00054783"/>
    </source>
</evidence>
<dbReference type="Pfam" id="PF16363">
    <property type="entry name" value="GDP_Man_Dehyd"/>
    <property type="match status" value="1"/>
</dbReference>
<reference evidence="12" key="1">
    <citation type="submission" date="2025-08" db="UniProtKB">
        <authorList>
            <consortium name="RefSeq"/>
        </authorList>
    </citation>
    <scope>IDENTIFICATION</scope>
</reference>